<dbReference type="InterPro" id="IPR002110">
    <property type="entry name" value="Ankyrin_rpt"/>
</dbReference>
<evidence type="ECO:0000313" key="1">
    <source>
        <dbReference type="EMBL" id="KAF0693823.1"/>
    </source>
</evidence>
<reference evidence="1" key="2">
    <citation type="submission" date="2019-06" db="EMBL/GenBank/DDBJ databases">
        <title>Genomics analysis of Aphanomyces spp. identifies a new class of oomycete effector associated with host adaptation.</title>
        <authorList>
            <person name="Gaulin E."/>
        </authorList>
    </citation>
    <scope>NUCLEOTIDE SEQUENCE</scope>
    <source>
        <strain evidence="1">CBS 578.67</strain>
    </source>
</reference>
<dbReference type="InterPro" id="IPR036770">
    <property type="entry name" value="Ankyrin_rpt-contain_sf"/>
</dbReference>
<dbReference type="PANTHER" id="PTHR46586:SF3">
    <property type="entry name" value="ANKYRIN REPEAT-CONTAINING PROTEIN"/>
    <property type="match status" value="1"/>
</dbReference>
<dbReference type="Gene3D" id="1.25.40.20">
    <property type="entry name" value="Ankyrin repeat-containing domain"/>
    <property type="match status" value="2"/>
</dbReference>
<dbReference type="SUPFAM" id="SSF48403">
    <property type="entry name" value="Ankyrin repeat"/>
    <property type="match status" value="1"/>
</dbReference>
<dbReference type="Proteomes" id="UP000332933">
    <property type="component" value="Unassembled WGS sequence"/>
</dbReference>
<gene>
    <name evidence="2" type="primary">Aste57867_15243</name>
    <name evidence="1" type="ORF">As57867_015187</name>
    <name evidence="2" type="ORF">ASTE57867_15243</name>
</gene>
<dbReference type="EMBL" id="CAADRA010005662">
    <property type="protein sequence ID" value="VFT92052.1"/>
    <property type="molecule type" value="Genomic_DNA"/>
</dbReference>
<dbReference type="AlphaFoldDB" id="A0A485L4I2"/>
<evidence type="ECO:0000313" key="2">
    <source>
        <dbReference type="EMBL" id="VFT92052.1"/>
    </source>
</evidence>
<evidence type="ECO:0000313" key="3">
    <source>
        <dbReference type="Proteomes" id="UP000332933"/>
    </source>
</evidence>
<dbReference type="InterPro" id="IPR052050">
    <property type="entry name" value="SecEffector_AnkRepeat"/>
</dbReference>
<dbReference type="PANTHER" id="PTHR46586">
    <property type="entry name" value="ANKYRIN REPEAT-CONTAINING PROTEIN"/>
    <property type="match status" value="1"/>
</dbReference>
<keyword evidence="3" id="KW-1185">Reference proteome</keyword>
<dbReference type="EMBL" id="VJMH01005641">
    <property type="protein sequence ID" value="KAF0693823.1"/>
    <property type="molecule type" value="Genomic_DNA"/>
</dbReference>
<dbReference type="Pfam" id="PF13637">
    <property type="entry name" value="Ank_4"/>
    <property type="match status" value="2"/>
</dbReference>
<name>A0A485L4I2_9STRA</name>
<dbReference type="OrthoDB" id="90993at2759"/>
<accession>A0A485L4I2</accession>
<proteinExistence type="predicted"/>
<protein>
    <submittedName>
        <fullName evidence="2">Aste57867_15243 protein</fullName>
    </submittedName>
</protein>
<reference evidence="2 3" key="1">
    <citation type="submission" date="2019-03" db="EMBL/GenBank/DDBJ databases">
        <authorList>
            <person name="Gaulin E."/>
            <person name="Dumas B."/>
        </authorList>
    </citation>
    <scope>NUCLEOTIDE SEQUENCE [LARGE SCALE GENOMIC DNA]</scope>
    <source>
        <strain evidence="2">CBS 568.67</strain>
    </source>
</reference>
<sequence>MALSLAISYDCQTTVGLFFFEEPQPSSTFEPIHSLMPPTSPVDVVFRCPDLVLAITAFQDGLFADMLCFRRLKPRYHRPHEHLFSLDYYFRLVDQSLSPWYARYGLGRLPRLVHCLPHMRDVVVYHCVFFGRVDLLAPLASTFDLADVPGALVDLAAVQGHLTMLHALAALPVVVRATTSAMDWAASRGHLHVVMYLHAHRSEGCSVRAMTSAAICNRLTVVQWLHVHRTEGCSTMAMDWAAHNGHLEMVEWLHAHRPEGCTTRAMDLAALQGHVAVVAFLHAHRTEGCTDAAVVDAACRGHVDVVAFLTSVGGDGVAGHKGLHGADHVLDKVVANGHAAMARWLLGHGQRATWRRRLALEWSLLCRVIAPPTSEAELWTRDGSDLWSLVQIVALVPLCCVLVYMAVETTVLGGL</sequence>
<organism evidence="2 3">
    <name type="scientific">Aphanomyces stellatus</name>
    <dbReference type="NCBI Taxonomy" id="120398"/>
    <lineage>
        <taxon>Eukaryota</taxon>
        <taxon>Sar</taxon>
        <taxon>Stramenopiles</taxon>
        <taxon>Oomycota</taxon>
        <taxon>Saprolegniomycetes</taxon>
        <taxon>Saprolegniales</taxon>
        <taxon>Verrucalvaceae</taxon>
        <taxon>Aphanomyces</taxon>
    </lineage>
</organism>